<gene>
    <name evidence="1" type="ORF">ACIQFM_05945</name>
</gene>
<sequence>MPGNRRRGPRRRGLPGLRHSVDLIEPDRINVHERWETDEALARFRGAGPEPAQAARIREAEVRAYRIAAVEAP</sequence>
<dbReference type="EMBL" id="JBIVPC010000003">
    <property type="protein sequence ID" value="MFJ6035781.1"/>
    <property type="molecule type" value="Genomic_DNA"/>
</dbReference>
<dbReference type="Proteomes" id="UP001617907">
    <property type="component" value="Unassembled WGS sequence"/>
</dbReference>
<keyword evidence="2" id="KW-1185">Reference proteome</keyword>
<evidence type="ECO:0008006" key="3">
    <source>
        <dbReference type="Google" id="ProtNLM"/>
    </source>
</evidence>
<comment type="caution">
    <text evidence="1">The sequence shown here is derived from an EMBL/GenBank/DDBJ whole genome shotgun (WGS) entry which is preliminary data.</text>
</comment>
<organism evidence="1 2">
    <name type="scientific">Streptomyces ardesiacus</name>
    <dbReference type="NCBI Taxonomy" id="285564"/>
    <lineage>
        <taxon>Bacteria</taxon>
        <taxon>Bacillati</taxon>
        <taxon>Actinomycetota</taxon>
        <taxon>Actinomycetes</taxon>
        <taxon>Kitasatosporales</taxon>
        <taxon>Streptomycetaceae</taxon>
        <taxon>Streptomyces</taxon>
    </lineage>
</organism>
<protein>
    <recommendedName>
        <fullName evidence="3">ABM domain-containing protein</fullName>
    </recommendedName>
</protein>
<name>A0ABW8H4S9_9ACTN</name>
<proteinExistence type="predicted"/>
<accession>A0ABW8H4S9</accession>
<reference evidence="1 2" key="1">
    <citation type="submission" date="2024-10" db="EMBL/GenBank/DDBJ databases">
        <title>The Natural Products Discovery Center: Release of the First 8490 Sequenced Strains for Exploring Actinobacteria Biosynthetic Diversity.</title>
        <authorList>
            <person name="Kalkreuter E."/>
            <person name="Kautsar S.A."/>
            <person name="Yang D."/>
            <person name="Bader C.D."/>
            <person name="Teijaro C.N."/>
            <person name="Fluegel L."/>
            <person name="Davis C.M."/>
            <person name="Simpson J.R."/>
            <person name="Lauterbach L."/>
            <person name="Steele A.D."/>
            <person name="Gui C."/>
            <person name="Meng S."/>
            <person name="Li G."/>
            <person name="Viehrig K."/>
            <person name="Ye F."/>
            <person name="Su P."/>
            <person name="Kiefer A.F."/>
            <person name="Nichols A."/>
            <person name="Cepeda A.J."/>
            <person name="Yan W."/>
            <person name="Fan B."/>
            <person name="Jiang Y."/>
            <person name="Adhikari A."/>
            <person name="Zheng C.-J."/>
            <person name="Schuster L."/>
            <person name="Cowan T.M."/>
            <person name="Smanski M.J."/>
            <person name="Chevrette M.G."/>
            <person name="De Carvalho L.P.S."/>
            <person name="Shen B."/>
        </authorList>
    </citation>
    <scope>NUCLEOTIDE SEQUENCE [LARGE SCALE GENOMIC DNA]</scope>
    <source>
        <strain evidence="1 2">NPDC093086</strain>
    </source>
</reference>
<evidence type="ECO:0000313" key="1">
    <source>
        <dbReference type="EMBL" id="MFJ6035781.1"/>
    </source>
</evidence>
<evidence type="ECO:0000313" key="2">
    <source>
        <dbReference type="Proteomes" id="UP001617907"/>
    </source>
</evidence>
<dbReference type="RefSeq" id="WP_350890849.1">
    <property type="nucleotide sequence ID" value="NZ_JBEOTR010000012.1"/>
</dbReference>